<dbReference type="GO" id="GO:0016491">
    <property type="term" value="F:oxidoreductase activity"/>
    <property type="evidence" value="ECO:0007669"/>
    <property type="project" value="UniProtKB-KW"/>
</dbReference>
<reference evidence="5" key="1">
    <citation type="journal article" date="2020" name="Phytopathology">
        <title>Genome sequence of the chestnut blight fungus Cryphonectria parasitica EP155: A fundamental resource for an archetypical invasive plant pathogen.</title>
        <authorList>
            <person name="Crouch J.A."/>
            <person name="Dawe A."/>
            <person name="Aerts A."/>
            <person name="Barry K."/>
            <person name="Churchill A.C.L."/>
            <person name="Grimwood J."/>
            <person name="Hillman B."/>
            <person name="Milgroom M.G."/>
            <person name="Pangilinan J."/>
            <person name="Smith M."/>
            <person name="Salamov A."/>
            <person name="Schmutz J."/>
            <person name="Yadav J."/>
            <person name="Grigoriev I.V."/>
            <person name="Nuss D."/>
        </authorList>
    </citation>
    <scope>NUCLEOTIDE SEQUENCE</scope>
    <source>
        <strain evidence="5">EP155</strain>
    </source>
</reference>
<evidence type="ECO:0000256" key="2">
    <source>
        <dbReference type="ARBA" id="ARBA00022857"/>
    </source>
</evidence>
<gene>
    <name evidence="5" type="ORF">M406DRAFT_296117</name>
</gene>
<feature type="domain" description="NAD(P)-binding" evidence="4">
    <location>
        <begin position="11"/>
        <end position="152"/>
    </location>
</feature>
<evidence type="ECO:0000256" key="3">
    <source>
        <dbReference type="ARBA" id="ARBA00023002"/>
    </source>
</evidence>
<keyword evidence="6" id="KW-1185">Reference proteome</keyword>
<keyword evidence="3" id="KW-0560">Oxidoreductase</keyword>
<dbReference type="Gene3D" id="3.90.25.10">
    <property type="entry name" value="UDP-galactose 4-epimerase, domain 1"/>
    <property type="match status" value="1"/>
</dbReference>
<dbReference type="AlphaFoldDB" id="A0A9P4XSW6"/>
<dbReference type="CDD" id="cd05259">
    <property type="entry name" value="PCBER_SDR_a"/>
    <property type="match status" value="1"/>
</dbReference>
<dbReference type="InterPro" id="IPR045312">
    <property type="entry name" value="PCBER-like"/>
</dbReference>
<evidence type="ECO:0000256" key="1">
    <source>
        <dbReference type="ARBA" id="ARBA00005725"/>
    </source>
</evidence>
<dbReference type="Gene3D" id="3.40.50.720">
    <property type="entry name" value="NAD(P)-binding Rossmann-like Domain"/>
    <property type="match status" value="1"/>
</dbReference>
<comment type="similarity">
    <text evidence="1">Belongs to the NmrA-type oxidoreductase family. Isoflavone reductase subfamily.</text>
</comment>
<evidence type="ECO:0000313" key="6">
    <source>
        <dbReference type="Proteomes" id="UP000803844"/>
    </source>
</evidence>
<dbReference type="OrthoDB" id="9974981at2759"/>
<organism evidence="5 6">
    <name type="scientific">Cryphonectria parasitica (strain ATCC 38755 / EP155)</name>
    <dbReference type="NCBI Taxonomy" id="660469"/>
    <lineage>
        <taxon>Eukaryota</taxon>
        <taxon>Fungi</taxon>
        <taxon>Dikarya</taxon>
        <taxon>Ascomycota</taxon>
        <taxon>Pezizomycotina</taxon>
        <taxon>Sordariomycetes</taxon>
        <taxon>Sordariomycetidae</taxon>
        <taxon>Diaporthales</taxon>
        <taxon>Cryphonectriaceae</taxon>
        <taxon>Cryphonectria-Endothia species complex</taxon>
        <taxon>Cryphonectria</taxon>
    </lineage>
</organism>
<dbReference type="InterPro" id="IPR016040">
    <property type="entry name" value="NAD(P)-bd_dom"/>
</dbReference>
<dbReference type="RefSeq" id="XP_040771683.1">
    <property type="nucleotide sequence ID" value="XM_040919229.1"/>
</dbReference>
<dbReference type="GeneID" id="63836358"/>
<evidence type="ECO:0000259" key="4">
    <source>
        <dbReference type="Pfam" id="PF13460"/>
    </source>
</evidence>
<name>A0A9P4XSW6_CRYP1</name>
<keyword evidence="2" id="KW-0521">NADP</keyword>
<dbReference type="SUPFAM" id="SSF51735">
    <property type="entry name" value="NAD(P)-binding Rossmann-fold domains"/>
    <property type="match status" value="1"/>
</dbReference>
<protein>
    <submittedName>
        <fullName evidence="5">NmrA-like family protein</fullName>
    </submittedName>
</protein>
<dbReference type="Proteomes" id="UP000803844">
    <property type="component" value="Unassembled WGS sequence"/>
</dbReference>
<dbReference type="PANTHER" id="PTHR47706:SF9">
    <property type="entry name" value="NMRA-LIKE DOMAIN-CONTAINING PROTEIN-RELATED"/>
    <property type="match status" value="1"/>
</dbReference>
<sequence>MAVIHKVAIFGASGNFGAPITAALLKANFDITIISRTESPSTSPPNTSVLKIAYTLEGLTAALQGQDAVVNVIGPGGKDVQDTITDAAEAAGVKRLIVNDFGWGANIRGLPEFREVHDMRMASWEHAMQMSAQNGSFTWTGISIGNPIDWAMAKFPTMGFDMKNSSATIYDQGEERFTGTTLQGIGQSVVGVLQHPDETANRFVKVMSVMTCQNELLRALEAATDKKWAVEQSTTSALMERGRAKHRDGDRGWVLDLVVAQLLDEGQARCVVAPSREEADSDLLGVEAESVEQVVLKALELRDVV</sequence>
<accession>A0A9P4XSW6</accession>
<dbReference type="Pfam" id="PF13460">
    <property type="entry name" value="NAD_binding_10"/>
    <property type="match status" value="1"/>
</dbReference>
<dbReference type="PANTHER" id="PTHR47706">
    <property type="entry name" value="NMRA-LIKE FAMILY PROTEIN"/>
    <property type="match status" value="1"/>
</dbReference>
<dbReference type="InterPro" id="IPR051609">
    <property type="entry name" value="NmrA/Isoflavone_reductase-like"/>
</dbReference>
<proteinExistence type="inferred from homology"/>
<dbReference type="EMBL" id="MU032352">
    <property type="protein sequence ID" value="KAF3760704.1"/>
    <property type="molecule type" value="Genomic_DNA"/>
</dbReference>
<comment type="caution">
    <text evidence="5">The sequence shown here is derived from an EMBL/GenBank/DDBJ whole genome shotgun (WGS) entry which is preliminary data.</text>
</comment>
<evidence type="ECO:0000313" key="5">
    <source>
        <dbReference type="EMBL" id="KAF3760704.1"/>
    </source>
</evidence>
<dbReference type="InterPro" id="IPR036291">
    <property type="entry name" value="NAD(P)-bd_dom_sf"/>
</dbReference>